<evidence type="ECO:0000259" key="2">
    <source>
        <dbReference type="Pfam" id="PF01022"/>
    </source>
</evidence>
<dbReference type="PANTHER" id="PTHR38600:SF2">
    <property type="entry name" value="SLL0088 PROTEIN"/>
    <property type="match status" value="1"/>
</dbReference>
<dbReference type="PANTHER" id="PTHR38600">
    <property type="entry name" value="TRANSCRIPTIONAL REGULATORY PROTEIN"/>
    <property type="match status" value="1"/>
</dbReference>
<dbReference type="AlphaFoldDB" id="A0A4S4BXI1"/>
<dbReference type="Gene3D" id="1.10.10.10">
    <property type="entry name" value="Winged helix-like DNA-binding domain superfamily/Winged helix DNA-binding domain"/>
    <property type="match status" value="1"/>
</dbReference>
<dbReference type="GO" id="GO:0003677">
    <property type="term" value="F:DNA binding"/>
    <property type="evidence" value="ECO:0007669"/>
    <property type="project" value="UniProtKB-KW"/>
</dbReference>
<organism evidence="3 4">
    <name type="scientific">Cohnella fermenti</name>
    <dbReference type="NCBI Taxonomy" id="2565925"/>
    <lineage>
        <taxon>Bacteria</taxon>
        <taxon>Bacillati</taxon>
        <taxon>Bacillota</taxon>
        <taxon>Bacilli</taxon>
        <taxon>Bacillales</taxon>
        <taxon>Paenibacillaceae</taxon>
        <taxon>Cohnella</taxon>
    </lineage>
</organism>
<dbReference type="InterPro" id="IPR036390">
    <property type="entry name" value="WH_DNA-bd_sf"/>
</dbReference>
<sequence length="218" mass="25149">MPQAEEGTTRRQLMQLLRTHGGSTVSELAKPLGITEMAVRRHIRAMEKEGLVSSTLLKQAMGRPSCRYQLTERADDLFPKNYPHLMLELLGELEEQAAGDEMIGKLFEGRKRKLHAKYRERMERKELGERVAELAGIQNAGGYMAEWEREEDGSYRLHEFNCPIAQIANRYREACHCEKRLFGELLDADVERTECLADGGGRCTYRIRERADEWRMDS</sequence>
<dbReference type="InterPro" id="IPR001845">
    <property type="entry name" value="HTH_ArsR_DNA-bd_dom"/>
</dbReference>
<evidence type="ECO:0000256" key="1">
    <source>
        <dbReference type="ARBA" id="ARBA00023125"/>
    </source>
</evidence>
<reference evidence="3 4" key="1">
    <citation type="submission" date="2019-04" db="EMBL/GenBank/DDBJ databases">
        <title>Cohnella sp. nov. isolated from preserved vegetables.</title>
        <authorList>
            <person name="Lin S.-Y."/>
            <person name="Hung M.-H."/>
            <person name="Young C.-C."/>
        </authorList>
    </citation>
    <scope>NUCLEOTIDE SEQUENCE [LARGE SCALE GENOMIC DNA]</scope>
    <source>
        <strain evidence="3 4">CC-MHH1044</strain>
    </source>
</reference>
<evidence type="ECO:0000313" key="4">
    <source>
        <dbReference type="Proteomes" id="UP000310636"/>
    </source>
</evidence>
<dbReference type="Pfam" id="PF01022">
    <property type="entry name" value="HTH_5"/>
    <property type="match status" value="1"/>
</dbReference>
<dbReference type="SUPFAM" id="SSF46785">
    <property type="entry name" value="Winged helix' DNA-binding domain"/>
    <property type="match status" value="1"/>
</dbReference>
<gene>
    <name evidence="3" type="ORF">E6C55_11300</name>
</gene>
<keyword evidence="1" id="KW-0238">DNA-binding</keyword>
<dbReference type="EMBL" id="SSOB01000012">
    <property type="protein sequence ID" value="THF79911.1"/>
    <property type="molecule type" value="Genomic_DNA"/>
</dbReference>
<dbReference type="RefSeq" id="WP_136369900.1">
    <property type="nucleotide sequence ID" value="NZ_SSOB01000012.1"/>
</dbReference>
<dbReference type="InterPro" id="IPR011991">
    <property type="entry name" value="ArsR-like_HTH"/>
</dbReference>
<comment type="caution">
    <text evidence="3">The sequence shown here is derived from an EMBL/GenBank/DDBJ whole genome shotgun (WGS) entry which is preliminary data.</text>
</comment>
<accession>A0A4S4BXI1</accession>
<name>A0A4S4BXI1_9BACL</name>
<dbReference type="Proteomes" id="UP000310636">
    <property type="component" value="Unassembled WGS sequence"/>
</dbReference>
<evidence type="ECO:0000313" key="3">
    <source>
        <dbReference type="EMBL" id="THF79911.1"/>
    </source>
</evidence>
<dbReference type="CDD" id="cd00090">
    <property type="entry name" value="HTH_ARSR"/>
    <property type="match status" value="1"/>
</dbReference>
<dbReference type="InterPro" id="IPR036388">
    <property type="entry name" value="WH-like_DNA-bd_sf"/>
</dbReference>
<protein>
    <submittedName>
        <fullName evidence="3">ArsR family transcriptional regulator</fullName>
    </submittedName>
</protein>
<dbReference type="GO" id="GO:0003700">
    <property type="term" value="F:DNA-binding transcription factor activity"/>
    <property type="evidence" value="ECO:0007669"/>
    <property type="project" value="InterPro"/>
</dbReference>
<proteinExistence type="predicted"/>
<feature type="domain" description="HTH arsR-type" evidence="2">
    <location>
        <begin position="9"/>
        <end position="54"/>
    </location>
</feature>
<dbReference type="OrthoDB" id="155998at2"/>
<keyword evidence="4" id="KW-1185">Reference proteome</keyword>